<protein>
    <recommendedName>
        <fullName evidence="1">D-inositol 3-phosphate glycosyltransferase</fullName>
    </recommendedName>
</protein>
<dbReference type="InterPro" id="IPR050194">
    <property type="entry name" value="Glycosyltransferase_grp1"/>
</dbReference>
<dbReference type="eggNOG" id="COG0438">
    <property type="taxonomic scope" value="Bacteria"/>
</dbReference>
<keyword evidence="7" id="KW-1185">Reference proteome</keyword>
<keyword evidence="2" id="KW-0328">Glycosyltransferase</keyword>
<dbReference type="Pfam" id="PF00534">
    <property type="entry name" value="Glycos_transf_1"/>
    <property type="match status" value="1"/>
</dbReference>
<dbReference type="OrthoDB" id="9802525at2"/>
<evidence type="ECO:0000313" key="6">
    <source>
        <dbReference type="EMBL" id="GAB96747.1"/>
    </source>
</evidence>
<sequence>MRVAIVTESFLPSLNGVTTSVCRAVEELSARGHEVQIIAPAPAPTSYRDAPVHAVASIPVRQFQVGLPTGEIEALLADFRPDVVHAASPFVLGARGLVAARALGITAVAIYQTDMAGYALMHSHGRLGRHHAGRAAAAATWRYLRWVHSHAHLTLAPSSSACADLAAAGIGSVRTWGRGVDTRLHNPGWRDDAGCRALRRGLAPKGETIVGYVGRLAPEKELHRLRALRDLPGTRLVVVGDGPGRAQAERELPNAVFLGRREGDDLARAYAALDVFVHTGTRETFGQTLQEAAATALPIVAPAAGGPLDLVTHGVDGLLFDPDDSTDLRAQVQTLTVDPNAWQRRALLGESARLRVAERSWGRMVEVLVGHYEAACSRNRLATQLP</sequence>
<dbReference type="Pfam" id="PF13439">
    <property type="entry name" value="Glyco_transf_4"/>
    <property type="match status" value="1"/>
</dbReference>
<dbReference type="PANTHER" id="PTHR45947">
    <property type="entry name" value="SULFOQUINOVOSYL TRANSFERASE SQD2"/>
    <property type="match status" value="1"/>
</dbReference>
<keyword evidence="3 6" id="KW-0808">Transferase</keyword>
<dbReference type="PANTHER" id="PTHR45947:SF3">
    <property type="entry name" value="SULFOQUINOVOSYL TRANSFERASE SQD2"/>
    <property type="match status" value="1"/>
</dbReference>
<evidence type="ECO:0000259" key="4">
    <source>
        <dbReference type="Pfam" id="PF00534"/>
    </source>
</evidence>
<feature type="domain" description="Glycosyltransferase subfamily 4-like N-terminal" evidence="5">
    <location>
        <begin position="15"/>
        <end position="183"/>
    </location>
</feature>
<evidence type="ECO:0000256" key="2">
    <source>
        <dbReference type="ARBA" id="ARBA00022676"/>
    </source>
</evidence>
<dbReference type="GO" id="GO:0016758">
    <property type="term" value="F:hexosyltransferase activity"/>
    <property type="evidence" value="ECO:0007669"/>
    <property type="project" value="TreeGrafter"/>
</dbReference>
<proteinExistence type="predicted"/>
<reference evidence="6 7" key="1">
    <citation type="submission" date="2012-08" db="EMBL/GenBank/DDBJ databases">
        <title>Whole genome shotgun sequence of Kineosphaera limosa NBRC 100340.</title>
        <authorList>
            <person name="Yoshida I."/>
            <person name="Isaki S."/>
            <person name="Hosoyama A."/>
            <person name="Tsuchikane K."/>
            <person name="Katsumata H."/>
            <person name="Ando Y."/>
            <person name="Ohji S."/>
            <person name="Hamada M."/>
            <person name="Tamura T."/>
            <person name="Yamazoe A."/>
            <person name="Yamazaki S."/>
            <person name="Fujita N."/>
        </authorList>
    </citation>
    <scope>NUCLEOTIDE SEQUENCE [LARGE SCALE GENOMIC DNA]</scope>
    <source>
        <strain evidence="6 7">NBRC 100340</strain>
    </source>
</reference>
<evidence type="ECO:0000256" key="1">
    <source>
        <dbReference type="ARBA" id="ARBA00021292"/>
    </source>
</evidence>
<organism evidence="6 7">
    <name type="scientific">Kineosphaera limosa NBRC 100340</name>
    <dbReference type="NCBI Taxonomy" id="1184609"/>
    <lineage>
        <taxon>Bacteria</taxon>
        <taxon>Bacillati</taxon>
        <taxon>Actinomycetota</taxon>
        <taxon>Actinomycetes</taxon>
        <taxon>Micrococcales</taxon>
        <taxon>Dermatophilaceae</taxon>
        <taxon>Kineosphaera</taxon>
    </lineage>
</organism>
<feature type="domain" description="Glycosyl transferase family 1" evidence="4">
    <location>
        <begin position="202"/>
        <end position="353"/>
    </location>
</feature>
<dbReference type="STRING" id="1184609.KILIM_047_00090"/>
<dbReference type="CDD" id="cd03814">
    <property type="entry name" value="GT4-like"/>
    <property type="match status" value="1"/>
</dbReference>
<accession>K6WXD5</accession>
<dbReference type="EMBL" id="BAHD01000047">
    <property type="protein sequence ID" value="GAB96747.1"/>
    <property type="molecule type" value="Genomic_DNA"/>
</dbReference>
<dbReference type="AlphaFoldDB" id="K6WXD5"/>
<dbReference type="SUPFAM" id="SSF53756">
    <property type="entry name" value="UDP-Glycosyltransferase/glycogen phosphorylase"/>
    <property type="match status" value="1"/>
</dbReference>
<dbReference type="RefSeq" id="WP_006593279.1">
    <property type="nucleotide sequence ID" value="NZ_BAHD01000047.1"/>
</dbReference>
<dbReference type="GO" id="GO:1901137">
    <property type="term" value="P:carbohydrate derivative biosynthetic process"/>
    <property type="evidence" value="ECO:0007669"/>
    <property type="project" value="UniProtKB-ARBA"/>
</dbReference>
<dbReference type="InterPro" id="IPR028098">
    <property type="entry name" value="Glyco_trans_4-like_N"/>
</dbReference>
<dbReference type="Proteomes" id="UP000008366">
    <property type="component" value="Unassembled WGS sequence"/>
</dbReference>
<evidence type="ECO:0000313" key="7">
    <source>
        <dbReference type="Proteomes" id="UP000008366"/>
    </source>
</evidence>
<comment type="caution">
    <text evidence="6">The sequence shown here is derived from an EMBL/GenBank/DDBJ whole genome shotgun (WGS) entry which is preliminary data.</text>
</comment>
<dbReference type="InterPro" id="IPR001296">
    <property type="entry name" value="Glyco_trans_1"/>
</dbReference>
<name>K6WXD5_9MICO</name>
<gene>
    <name evidence="6" type="ORF">KILIM_047_00090</name>
</gene>
<evidence type="ECO:0000259" key="5">
    <source>
        <dbReference type="Pfam" id="PF13439"/>
    </source>
</evidence>
<dbReference type="Gene3D" id="3.40.50.2000">
    <property type="entry name" value="Glycogen Phosphorylase B"/>
    <property type="match status" value="2"/>
</dbReference>
<evidence type="ECO:0000256" key="3">
    <source>
        <dbReference type="ARBA" id="ARBA00022679"/>
    </source>
</evidence>